<evidence type="ECO:0000313" key="5">
    <source>
        <dbReference type="EMBL" id="SDW60585.1"/>
    </source>
</evidence>
<proteinExistence type="predicted"/>
<dbReference type="Gene3D" id="3.30.70.2450">
    <property type="match status" value="1"/>
</dbReference>
<accession>A0A1H2UWY1</accession>
<evidence type="ECO:0000259" key="4">
    <source>
        <dbReference type="Pfam" id="PF01494"/>
    </source>
</evidence>
<dbReference type="EMBL" id="FNON01000001">
    <property type="protein sequence ID" value="SDW60585.1"/>
    <property type="molecule type" value="Genomic_DNA"/>
</dbReference>
<protein>
    <submittedName>
        <fullName evidence="5">2-polyprenyl-6-methoxyphenol hydroxylase</fullName>
    </submittedName>
</protein>
<dbReference type="STRING" id="589385.SAMN05421504_1011028"/>
<organism evidence="5 6">
    <name type="scientific">Amycolatopsis xylanica</name>
    <dbReference type="NCBI Taxonomy" id="589385"/>
    <lineage>
        <taxon>Bacteria</taxon>
        <taxon>Bacillati</taxon>
        <taxon>Actinomycetota</taxon>
        <taxon>Actinomycetes</taxon>
        <taxon>Pseudonocardiales</taxon>
        <taxon>Pseudonocardiaceae</taxon>
        <taxon>Amycolatopsis</taxon>
    </lineage>
</organism>
<dbReference type="InterPro" id="IPR050641">
    <property type="entry name" value="RIFMO-like"/>
</dbReference>
<comment type="cofactor">
    <cofactor evidence="1">
        <name>FAD</name>
        <dbReference type="ChEBI" id="CHEBI:57692"/>
    </cofactor>
</comment>
<dbReference type="Gene3D" id="3.40.30.120">
    <property type="match status" value="1"/>
</dbReference>
<keyword evidence="2" id="KW-0285">Flavoprotein</keyword>
<dbReference type="SUPFAM" id="SSF51905">
    <property type="entry name" value="FAD/NAD(P)-binding domain"/>
    <property type="match status" value="1"/>
</dbReference>
<dbReference type="Proteomes" id="UP000199515">
    <property type="component" value="Unassembled WGS sequence"/>
</dbReference>
<sequence>MAQVLIVGGGPVGMLLAAELGLQGIETTVVEKLTETHDEPRAGTLHARTVQSMLRRGYLPQPEHAYDEILEVPFHFAGRSILTLEAPAIEGPPMVGQSQADIERFFEARARANGAEILRGHQVISLDGGTVTTDQGTTITADYIVGADGARSTVRKLAGIESTCTPATFAGILGLATLEDPARCPGGWTHGRTGWTLINVNPMGPSRILTHEFTEPLPERGAEVTLDDLQQATSRIVGHDVPMEQPTFLGRFSDFTRLADTYRKGNVFLAGDAAHVHAPLGGQGLNLGLQDAFNLGWKLAMVLKGAPEHLLDTYHAERHPVAAKVIANTRAQAALMRPGPEFDPLRELVADLLSFDEPNSYLSDQITAQNVRYAPSGLVGSFLPNFPIGATTVSELLHAGRPVLLCTGEACDAAAGWKDRVDVVTHDLGRPAVLVRPDGYVAWAGQDPESALEQWFGPAA</sequence>
<dbReference type="GO" id="GO:0071949">
    <property type="term" value="F:FAD binding"/>
    <property type="evidence" value="ECO:0007669"/>
    <property type="project" value="InterPro"/>
</dbReference>
<dbReference type="GO" id="GO:0016709">
    <property type="term" value="F:oxidoreductase activity, acting on paired donors, with incorporation or reduction of molecular oxygen, NAD(P)H as one donor, and incorporation of one atom of oxygen"/>
    <property type="evidence" value="ECO:0007669"/>
    <property type="project" value="UniProtKB-ARBA"/>
</dbReference>
<dbReference type="RefSeq" id="WP_218134597.1">
    <property type="nucleotide sequence ID" value="NZ_FNON01000001.1"/>
</dbReference>
<dbReference type="Gene3D" id="3.50.50.60">
    <property type="entry name" value="FAD/NAD(P)-binding domain"/>
    <property type="match status" value="2"/>
</dbReference>
<name>A0A1H2UWY1_9PSEU</name>
<evidence type="ECO:0000256" key="1">
    <source>
        <dbReference type="ARBA" id="ARBA00001974"/>
    </source>
</evidence>
<evidence type="ECO:0000256" key="2">
    <source>
        <dbReference type="ARBA" id="ARBA00022630"/>
    </source>
</evidence>
<gene>
    <name evidence="5" type="ORF">SAMN05421504_1011028</name>
</gene>
<dbReference type="InterPro" id="IPR036188">
    <property type="entry name" value="FAD/NAD-bd_sf"/>
</dbReference>
<dbReference type="PANTHER" id="PTHR43004">
    <property type="entry name" value="TRK SYSTEM POTASSIUM UPTAKE PROTEIN"/>
    <property type="match status" value="1"/>
</dbReference>
<dbReference type="InterPro" id="IPR002938">
    <property type="entry name" value="FAD-bd"/>
</dbReference>
<dbReference type="PANTHER" id="PTHR43004:SF19">
    <property type="entry name" value="BINDING MONOOXYGENASE, PUTATIVE (JCVI)-RELATED"/>
    <property type="match status" value="1"/>
</dbReference>
<evidence type="ECO:0000313" key="6">
    <source>
        <dbReference type="Proteomes" id="UP000199515"/>
    </source>
</evidence>
<dbReference type="Pfam" id="PF21274">
    <property type="entry name" value="Rng_hyd_C"/>
    <property type="match status" value="1"/>
</dbReference>
<dbReference type="PRINTS" id="PR00420">
    <property type="entry name" value="RNGMNOXGNASE"/>
</dbReference>
<dbReference type="AlphaFoldDB" id="A0A1H2UWY1"/>
<evidence type="ECO:0000256" key="3">
    <source>
        <dbReference type="ARBA" id="ARBA00022827"/>
    </source>
</evidence>
<dbReference type="Pfam" id="PF01494">
    <property type="entry name" value="FAD_binding_3"/>
    <property type="match status" value="1"/>
</dbReference>
<keyword evidence="6" id="KW-1185">Reference proteome</keyword>
<keyword evidence="3" id="KW-0274">FAD</keyword>
<reference evidence="5 6" key="1">
    <citation type="submission" date="2016-10" db="EMBL/GenBank/DDBJ databases">
        <authorList>
            <person name="de Groot N.N."/>
        </authorList>
    </citation>
    <scope>NUCLEOTIDE SEQUENCE [LARGE SCALE GENOMIC DNA]</scope>
    <source>
        <strain evidence="5 6">CPCC 202699</strain>
    </source>
</reference>
<feature type="domain" description="FAD-binding" evidence="4">
    <location>
        <begin position="2"/>
        <end position="328"/>
    </location>
</feature>